<feature type="compositionally biased region" description="Low complexity" evidence="1">
    <location>
        <begin position="1"/>
        <end position="17"/>
    </location>
</feature>
<accession>A0A1R4AAT2</accession>
<proteinExistence type="predicted"/>
<dbReference type="GeneID" id="24424442"/>
<sequence>MSGAITDNSSNIISPNNNDDKHIKDNSDVDLYMHLCNVKDNIVPIFISDDVEAESHKFQYISYDPQTHLNVESTSASSSTFDEPIIILKAFEVDEIDEYEDRGCYDEHVLQFLSLKPENITNSITILGQPIAGQSLKCIDHSALMDKFPIYSYEWVLSSEYGIRDKYNPQIISKTDTLLVDNTMIGKFIACRANRIIEKQISQGDDYKIKTNVYDPHVNIDLVQMSNFSKKERAISTAATGPVLICDDWALVILEKLVESQLQFDVQFHIREDILAICGEFRYKHLYTSQIEWMDARLHVNYNKLVISFPNLTPSDKMREIFEVFGISDSIEMNITNIMLNRDSQSSLLIENKSSTLDQTYIIEINNVQPKEYSKLLYYICGCYQMSSVYKVTHADWKNYLSQGNLNVVKYLLNKFLSSYTNVY</sequence>
<evidence type="ECO:0000313" key="2">
    <source>
        <dbReference type="EMBL" id="SJK86100.1"/>
    </source>
</evidence>
<evidence type="ECO:0000313" key="3">
    <source>
        <dbReference type="Proteomes" id="UP000002899"/>
    </source>
</evidence>
<feature type="region of interest" description="Disordered" evidence="1">
    <location>
        <begin position="1"/>
        <end position="20"/>
    </location>
</feature>
<evidence type="ECO:0000256" key="1">
    <source>
        <dbReference type="SAM" id="MobiDB-lite"/>
    </source>
</evidence>
<organism evidence="2 3">
    <name type="scientific">Babesia microti (strain RI)</name>
    <dbReference type="NCBI Taxonomy" id="1133968"/>
    <lineage>
        <taxon>Eukaryota</taxon>
        <taxon>Sar</taxon>
        <taxon>Alveolata</taxon>
        <taxon>Apicomplexa</taxon>
        <taxon>Aconoidasida</taxon>
        <taxon>Piroplasmida</taxon>
        <taxon>Babesiidae</taxon>
        <taxon>Babesia</taxon>
    </lineage>
</organism>
<dbReference type="KEGG" id="bmic:BMR1_02g03295"/>
<name>A0A1R4AAT2_BABMR</name>
<dbReference type="AlphaFoldDB" id="A0A1R4AAT2"/>
<keyword evidence="3" id="KW-1185">Reference proteome</keyword>
<reference evidence="2 3" key="2">
    <citation type="journal article" date="2013" name="PLoS ONE">
        <title>Whole genome mapping and re-organization of the nuclear and mitochondrial genomes of Babesia microti isolates.</title>
        <authorList>
            <person name="Cornillot E."/>
            <person name="Dassouli A."/>
            <person name="Garg A."/>
            <person name="Pachikara N."/>
            <person name="Randazzo S."/>
            <person name="Depoix D."/>
            <person name="Carcy B."/>
            <person name="Delbecq S."/>
            <person name="Frutos R."/>
            <person name="Silva J.C."/>
            <person name="Sutton R."/>
            <person name="Krause P.J."/>
            <person name="Mamoun C.B."/>
        </authorList>
    </citation>
    <scope>NUCLEOTIDE SEQUENCE [LARGE SCALE GENOMIC DNA]</scope>
    <source>
        <strain evidence="2 3">RI</strain>
    </source>
</reference>
<protein>
    <submittedName>
        <fullName evidence="2">Uncharacterized protein</fullName>
    </submittedName>
</protein>
<reference evidence="2 3" key="1">
    <citation type="journal article" date="2012" name="Nucleic Acids Res.">
        <title>Sequencing of the smallest Apicomplexan genome from the human pathogen Babesia microti.</title>
        <authorList>
            <person name="Cornillot E."/>
            <person name="Hadj-Kaddour K."/>
            <person name="Dassouli A."/>
            <person name="Noel B."/>
            <person name="Ranwez V."/>
            <person name="Vacherie B."/>
            <person name="Augagneur Y."/>
            <person name="Bres V."/>
            <person name="Duclos A."/>
            <person name="Randazzo S."/>
            <person name="Carcy B."/>
            <person name="Debierre-Grockiego F."/>
            <person name="Delbecq S."/>
            <person name="Moubri-Menage K."/>
            <person name="Shams-Eldin H."/>
            <person name="Usmani-Brown S."/>
            <person name="Bringaud F."/>
            <person name="Wincker P."/>
            <person name="Vivares C.P."/>
            <person name="Schwarz R.T."/>
            <person name="Schetters T.P."/>
            <person name="Krause P.J."/>
            <person name="Gorenflot A."/>
            <person name="Berry V."/>
            <person name="Barbe V."/>
            <person name="Ben Mamoun C."/>
        </authorList>
    </citation>
    <scope>NUCLEOTIDE SEQUENCE [LARGE SCALE GENOMIC DNA]</scope>
    <source>
        <strain evidence="2 3">RI</strain>
    </source>
</reference>
<dbReference type="VEuPathDB" id="PiroplasmaDB:BMR1_02g03295"/>
<dbReference type="EMBL" id="FO082872">
    <property type="protein sequence ID" value="SJK86100.1"/>
    <property type="molecule type" value="Genomic_DNA"/>
</dbReference>
<dbReference type="RefSeq" id="XP_021338296.1">
    <property type="nucleotide sequence ID" value="XM_021481681.1"/>
</dbReference>
<dbReference type="OrthoDB" id="338345at2759"/>
<reference evidence="2 3" key="3">
    <citation type="journal article" date="2016" name="Sci. Rep.">
        <title>Genome-wide diversity and gene expression profiling of Babesia microti isolates identify polymorphic genes that mediate host-pathogen interactions.</title>
        <authorList>
            <person name="Silva J.C."/>
            <person name="Cornillot E."/>
            <person name="McCracken C."/>
            <person name="Usmani-Brown S."/>
            <person name="Dwivedi A."/>
            <person name="Ifeonu O.O."/>
            <person name="Crabtree J."/>
            <person name="Gotia H.T."/>
            <person name="Virji A.Z."/>
            <person name="Reynes C."/>
            <person name="Colinge J."/>
            <person name="Kumar V."/>
            <person name="Lawres L."/>
            <person name="Pazzi J.E."/>
            <person name="Pablo J.V."/>
            <person name="Hung C."/>
            <person name="Brancato J."/>
            <person name="Kumari P."/>
            <person name="Orvis J."/>
            <person name="Tretina K."/>
            <person name="Chibucos M."/>
            <person name="Ott S."/>
            <person name="Sadzewicz L."/>
            <person name="Sengamalay N."/>
            <person name="Shetty A.C."/>
            <person name="Su Q."/>
            <person name="Tallon L."/>
            <person name="Fraser C.M."/>
            <person name="Frutos R."/>
            <person name="Molina D.M."/>
            <person name="Krause P.J."/>
            <person name="Ben Mamoun C."/>
        </authorList>
    </citation>
    <scope>NUCLEOTIDE SEQUENCE [LARGE SCALE GENOMIC DNA]</scope>
    <source>
        <strain evidence="2 3">RI</strain>
    </source>
</reference>
<dbReference type="Proteomes" id="UP000002899">
    <property type="component" value="Chromosome II"/>
</dbReference>